<dbReference type="EMBL" id="JACEEZ010013237">
    <property type="protein sequence ID" value="KAG0720200.1"/>
    <property type="molecule type" value="Genomic_DNA"/>
</dbReference>
<protein>
    <submittedName>
        <fullName evidence="2">Uncharacterized protein</fullName>
    </submittedName>
</protein>
<evidence type="ECO:0000256" key="1">
    <source>
        <dbReference type="SAM" id="MobiDB-lite"/>
    </source>
</evidence>
<organism evidence="2 3">
    <name type="scientific">Chionoecetes opilio</name>
    <name type="common">Atlantic snow crab</name>
    <name type="synonym">Cancer opilio</name>
    <dbReference type="NCBI Taxonomy" id="41210"/>
    <lineage>
        <taxon>Eukaryota</taxon>
        <taxon>Metazoa</taxon>
        <taxon>Ecdysozoa</taxon>
        <taxon>Arthropoda</taxon>
        <taxon>Crustacea</taxon>
        <taxon>Multicrustacea</taxon>
        <taxon>Malacostraca</taxon>
        <taxon>Eumalacostraca</taxon>
        <taxon>Eucarida</taxon>
        <taxon>Decapoda</taxon>
        <taxon>Pleocyemata</taxon>
        <taxon>Brachyura</taxon>
        <taxon>Eubrachyura</taxon>
        <taxon>Majoidea</taxon>
        <taxon>Majidae</taxon>
        <taxon>Chionoecetes</taxon>
    </lineage>
</organism>
<proteinExistence type="predicted"/>
<accession>A0A8J4YF54</accession>
<gene>
    <name evidence="2" type="ORF">GWK47_006904</name>
</gene>
<evidence type="ECO:0000313" key="2">
    <source>
        <dbReference type="EMBL" id="KAG0720200.1"/>
    </source>
</evidence>
<feature type="compositionally biased region" description="Polar residues" evidence="1">
    <location>
        <begin position="1"/>
        <end position="11"/>
    </location>
</feature>
<dbReference type="Proteomes" id="UP000770661">
    <property type="component" value="Unassembled WGS sequence"/>
</dbReference>
<comment type="caution">
    <text evidence="2">The sequence shown here is derived from an EMBL/GenBank/DDBJ whole genome shotgun (WGS) entry which is preliminary data.</text>
</comment>
<reference evidence="2" key="1">
    <citation type="submission" date="2020-07" db="EMBL/GenBank/DDBJ databases">
        <title>The High-quality genome of the commercially important snow crab, Chionoecetes opilio.</title>
        <authorList>
            <person name="Jeong J.-H."/>
            <person name="Ryu S."/>
        </authorList>
    </citation>
    <scope>NUCLEOTIDE SEQUENCE</scope>
    <source>
        <strain evidence="2">MADBK_172401_WGS</strain>
        <tissue evidence="2">Digestive gland</tissue>
    </source>
</reference>
<feature type="region of interest" description="Disordered" evidence="1">
    <location>
        <begin position="1"/>
        <end position="20"/>
    </location>
</feature>
<dbReference type="AlphaFoldDB" id="A0A8J4YF54"/>
<sequence>MSGQRNDTTGRGSLLHTGGLGVQQQTCRSKACTLPCFSASGRPFDGRAEGLPQGQGRTSSPPRGVAAIPRLCLEESLQPEGQRDPRGLLRKTCTSLLARSFPLRPEDPVQEIDSPPPPAKSDLVQRGQCFLCDVICSVCVGRGRVAIRAGQLVGALHAPLLNEHRFVNGINLLPGLNGFYNSYNVQGAVLYSRPLVSSSVSLKIQTSWDEDHVPCSHVGAFFTT</sequence>
<evidence type="ECO:0000313" key="3">
    <source>
        <dbReference type="Proteomes" id="UP000770661"/>
    </source>
</evidence>
<feature type="region of interest" description="Disordered" evidence="1">
    <location>
        <begin position="45"/>
        <end position="64"/>
    </location>
</feature>
<name>A0A8J4YF54_CHIOP</name>
<keyword evidence="3" id="KW-1185">Reference proteome</keyword>